<dbReference type="SMART" id="SM01390">
    <property type="entry name" value="Ribosomal_S4"/>
    <property type="match status" value="1"/>
</dbReference>
<feature type="domain" description="RNA-binding S4" evidence="9">
    <location>
        <begin position="93"/>
        <end position="157"/>
    </location>
</feature>
<comment type="function">
    <text evidence="7">With S5 and S12 plays an important role in translational accuracy.</text>
</comment>
<dbReference type="PANTHER" id="PTHR11831">
    <property type="entry name" value="30S 40S RIBOSOMAL PROTEIN"/>
    <property type="match status" value="1"/>
</dbReference>
<protein>
    <recommendedName>
        <fullName evidence="6 7">Small ribosomal subunit protein uS4</fullName>
    </recommendedName>
</protein>
<dbReference type="InterPro" id="IPR002942">
    <property type="entry name" value="S4_RNA-bd"/>
</dbReference>
<dbReference type="NCBIfam" id="TIGR01017">
    <property type="entry name" value="rpsD_bact"/>
    <property type="match status" value="1"/>
</dbReference>
<dbReference type="SMART" id="SM00363">
    <property type="entry name" value="S4"/>
    <property type="match status" value="1"/>
</dbReference>
<evidence type="ECO:0000256" key="1">
    <source>
        <dbReference type="ARBA" id="ARBA00007465"/>
    </source>
</evidence>
<dbReference type="GO" id="GO:0006412">
    <property type="term" value="P:translation"/>
    <property type="evidence" value="ECO:0007669"/>
    <property type="project" value="UniProtKB-UniRule"/>
</dbReference>
<dbReference type="InterPro" id="IPR036986">
    <property type="entry name" value="S4_RNA-bd_sf"/>
</dbReference>
<evidence type="ECO:0000256" key="3">
    <source>
        <dbReference type="ARBA" id="ARBA00022884"/>
    </source>
</evidence>
<name>A0A098EEZ4_ANAPH</name>
<dbReference type="InterPro" id="IPR001912">
    <property type="entry name" value="Ribosomal_uS4_N"/>
</dbReference>
<dbReference type="GeneID" id="92748067"/>
<evidence type="ECO:0000313" key="11">
    <source>
        <dbReference type="EMBL" id="CEG20370.1"/>
    </source>
</evidence>
<dbReference type="GO" id="GO:0015935">
    <property type="term" value="C:small ribosomal subunit"/>
    <property type="evidence" value="ECO:0007669"/>
    <property type="project" value="InterPro"/>
</dbReference>
<dbReference type="SMR" id="A0A098EEZ4"/>
<organism evidence="11 12">
    <name type="scientific">Anaplasma phagocytophilum</name>
    <name type="common">Ehrlichia phagocytophila</name>
    <dbReference type="NCBI Taxonomy" id="948"/>
    <lineage>
        <taxon>Bacteria</taxon>
        <taxon>Pseudomonadati</taxon>
        <taxon>Pseudomonadota</taxon>
        <taxon>Alphaproteobacteria</taxon>
        <taxon>Rickettsiales</taxon>
        <taxon>Anaplasmataceae</taxon>
        <taxon>Anaplasma</taxon>
        <taxon>phagocytophilum group</taxon>
    </lineage>
</organism>
<dbReference type="Proteomes" id="UP000055047">
    <property type="component" value="Unassembled WGS sequence"/>
</dbReference>
<dbReference type="RefSeq" id="WP_011451065.1">
    <property type="nucleotide sequence ID" value="NZ_CCXQ01000003.1"/>
</dbReference>
<keyword evidence="3 7" id="KW-0694">RNA-binding</keyword>
<keyword evidence="5 7" id="KW-0687">Ribonucleoprotein</keyword>
<evidence type="ECO:0000256" key="2">
    <source>
        <dbReference type="ARBA" id="ARBA00022730"/>
    </source>
</evidence>
<dbReference type="Pfam" id="PF00163">
    <property type="entry name" value="Ribosomal_S4"/>
    <property type="match status" value="1"/>
</dbReference>
<dbReference type="AlphaFoldDB" id="A0A098EEZ4"/>
<dbReference type="FunFam" id="3.10.290.10:FF:000001">
    <property type="entry name" value="30S ribosomal protein S4"/>
    <property type="match status" value="1"/>
</dbReference>
<evidence type="ECO:0000259" key="10">
    <source>
        <dbReference type="SMART" id="SM01390"/>
    </source>
</evidence>
<evidence type="ECO:0000256" key="7">
    <source>
        <dbReference type="HAMAP-Rule" id="MF_01306"/>
    </source>
</evidence>
<evidence type="ECO:0000259" key="9">
    <source>
        <dbReference type="SMART" id="SM00363"/>
    </source>
</evidence>
<keyword evidence="4 7" id="KW-0689">Ribosomal protein</keyword>
<comment type="function">
    <text evidence="7">One of the primary rRNA binding proteins, it binds directly to 16S rRNA where it nucleates assembly of the body of the 30S subunit.</text>
</comment>
<reference evidence="11 12" key="1">
    <citation type="submission" date="2014-09" db="EMBL/GenBank/DDBJ databases">
        <authorList>
            <person name="Loux Valentin"/>
            <person name="Dugat Thibaut"/>
        </authorList>
    </citation>
    <scope>NUCLEOTIDE SEQUENCE [LARGE SCALE GENOMIC DNA]</scope>
    <source>
        <strain evidence="11 12">BOV-10_179</strain>
    </source>
</reference>
<keyword evidence="2 7" id="KW-0699">rRNA-binding</keyword>
<evidence type="ECO:0000256" key="6">
    <source>
        <dbReference type="ARBA" id="ARBA00035254"/>
    </source>
</evidence>
<dbReference type="GO" id="GO:0019843">
    <property type="term" value="F:rRNA binding"/>
    <property type="evidence" value="ECO:0007669"/>
    <property type="project" value="UniProtKB-UniRule"/>
</dbReference>
<feature type="domain" description="Small ribosomal subunit protein uS4 N-terminal" evidence="10">
    <location>
        <begin position="6"/>
        <end position="92"/>
    </location>
</feature>
<dbReference type="CDD" id="cd00165">
    <property type="entry name" value="S4"/>
    <property type="match status" value="1"/>
</dbReference>
<comment type="subunit">
    <text evidence="7">Part of the 30S ribosomal subunit. Contacts protein S5. The interaction surface between S4 and S5 is involved in control of translational fidelity.</text>
</comment>
<dbReference type="PROSITE" id="PS50889">
    <property type="entry name" value="S4"/>
    <property type="match status" value="1"/>
</dbReference>
<evidence type="ECO:0000313" key="12">
    <source>
        <dbReference type="Proteomes" id="UP000055047"/>
    </source>
</evidence>
<evidence type="ECO:0000256" key="8">
    <source>
        <dbReference type="RuleBase" id="RU003699"/>
    </source>
</evidence>
<dbReference type="InterPro" id="IPR018079">
    <property type="entry name" value="Ribosomal_uS4_CS"/>
</dbReference>
<dbReference type="Pfam" id="PF01479">
    <property type="entry name" value="S4"/>
    <property type="match status" value="1"/>
</dbReference>
<evidence type="ECO:0000256" key="4">
    <source>
        <dbReference type="ARBA" id="ARBA00022980"/>
    </source>
</evidence>
<dbReference type="InterPro" id="IPR005709">
    <property type="entry name" value="Ribosomal_uS4_bac-type"/>
</dbReference>
<dbReference type="Gene3D" id="3.10.290.10">
    <property type="entry name" value="RNA-binding S4 domain"/>
    <property type="match status" value="1"/>
</dbReference>
<dbReference type="GO" id="GO:0003735">
    <property type="term" value="F:structural constituent of ribosome"/>
    <property type="evidence" value="ECO:0007669"/>
    <property type="project" value="InterPro"/>
</dbReference>
<dbReference type="GO" id="GO:0042274">
    <property type="term" value="P:ribosomal small subunit biogenesis"/>
    <property type="evidence" value="ECO:0007669"/>
    <property type="project" value="TreeGrafter"/>
</dbReference>
<dbReference type="HAMAP" id="MF_01306_B">
    <property type="entry name" value="Ribosomal_uS4_B"/>
    <property type="match status" value="1"/>
</dbReference>
<dbReference type="SUPFAM" id="SSF55174">
    <property type="entry name" value="Alpha-L RNA-binding motif"/>
    <property type="match status" value="1"/>
</dbReference>
<dbReference type="PANTHER" id="PTHR11831:SF4">
    <property type="entry name" value="SMALL RIBOSOMAL SUBUNIT PROTEIN US4M"/>
    <property type="match status" value="1"/>
</dbReference>
<dbReference type="NCBIfam" id="NF003717">
    <property type="entry name" value="PRK05327.1"/>
    <property type="match status" value="1"/>
</dbReference>
<proteinExistence type="inferred from homology"/>
<comment type="similarity">
    <text evidence="1 7 8">Belongs to the universal ribosomal protein uS4 family.</text>
</comment>
<dbReference type="InterPro" id="IPR022801">
    <property type="entry name" value="Ribosomal_uS4"/>
</dbReference>
<dbReference type="Gene3D" id="1.10.1050.10">
    <property type="entry name" value="Ribosomal Protein S4 Delta 41, Chain A, domain 1"/>
    <property type="match status" value="1"/>
</dbReference>
<evidence type="ECO:0000256" key="5">
    <source>
        <dbReference type="ARBA" id="ARBA00023274"/>
    </source>
</evidence>
<dbReference type="PROSITE" id="PS00632">
    <property type="entry name" value="RIBOSOMAL_S4"/>
    <property type="match status" value="1"/>
</dbReference>
<dbReference type="PATRIC" id="fig|948.7.peg.350"/>
<gene>
    <name evidence="7 11" type="primary">rpsD</name>
    <name evidence="11" type="ORF">ANAPHAGO_00220</name>
</gene>
<dbReference type="EMBL" id="CCXQ01000003">
    <property type="protein sequence ID" value="CEG20370.1"/>
    <property type="molecule type" value="Genomic_DNA"/>
</dbReference>
<sequence>MVAVVNRKYRASRRLGVNLWGRSKDPFNTRNYPPGQHGAMGYKKLSSFGRQFVAHQKFKCYYVVSSRQLRNVFLKAYRKKGDTGDNLVGALESRLASVVYSAGLVPTMFSARQLVSHKHVTVNGRVVNIPSFSVKPGDIVEVRKRASQLPMVLAAIQSQERRVPDHLDVNTEKLSVKYLAVPKYSDVPYPANMEVNLVVEFYSG</sequence>
<accession>A0A098EEZ4</accession>
<dbReference type="OMA" id="YFEARPY"/>